<dbReference type="STRING" id="104259.A0A0F7U187"/>
<dbReference type="OrthoDB" id="62952at2759"/>
<keyword evidence="2" id="KW-1185">Reference proteome</keyword>
<dbReference type="AlphaFoldDB" id="A0A0F7U187"/>
<dbReference type="Proteomes" id="UP000042958">
    <property type="component" value="Unassembled WGS sequence"/>
</dbReference>
<gene>
    <name evidence="1" type="ORF">PMG11_11118</name>
</gene>
<protein>
    <recommendedName>
        <fullName evidence="3">F-box domain protein</fullName>
    </recommendedName>
</protein>
<evidence type="ECO:0000313" key="2">
    <source>
        <dbReference type="Proteomes" id="UP000042958"/>
    </source>
</evidence>
<accession>A0A0F7U187</accession>
<dbReference type="InterPro" id="IPR038883">
    <property type="entry name" value="AN11006-like"/>
</dbReference>
<proteinExistence type="predicted"/>
<dbReference type="PANTHER" id="PTHR42085">
    <property type="entry name" value="F-BOX DOMAIN-CONTAINING PROTEIN"/>
    <property type="match status" value="1"/>
</dbReference>
<reference evidence="2" key="1">
    <citation type="journal article" date="2015" name="Genome Announc.">
        <title>Draft genome sequence of the fungus Penicillium brasilianum MG11.</title>
        <authorList>
            <person name="Horn F."/>
            <person name="Linde J."/>
            <person name="Mattern D.J."/>
            <person name="Walther G."/>
            <person name="Guthke R."/>
            <person name="Brakhage A.A."/>
            <person name="Valiante V."/>
        </authorList>
    </citation>
    <scope>NUCLEOTIDE SEQUENCE [LARGE SCALE GENOMIC DNA]</scope>
    <source>
        <strain evidence="2">MG11</strain>
    </source>
</reference>
<evidence type="ECO:0008006" key="3">
    <source>
        <dbReference type="Google" id="ProtNLM"/>
    </source>
</evidence>
<organism evidence="1 2">
    <name type="scientific">Penicillium brasilianum</name>
    <dbReference type="NCBI Taxonomy" id="104259"/>
    <lineage>
        <taxon>Eukaryota</taxon>
        <taxon>Fungi</taxon>
        <taxon>Dikarya</taxon>
        <taxon>Ascomycota</taxon>
        <taxon>Pezizomycotina</taxon>
        <taxon>Eurotiomycetes</taxon>
        <taxon>Eurotiomycetidae</taxon>
        <taxon>Eurotiales</taxon>
        <taxon>Aspergillaceae</taxon>
        <taxon>Penicillium</taxon>
    </lineage>
</organism>
<name>A0A0F7U187_PENBI</name>
<evidence type="ECO:0000313" key="1">
    <source>
        <dbReference type="EMBL" id="CEJ62623.1"/>
    </source>
</evidence>
<dbReference type="PANTHER" id="PTHR42085:SF1">
    <property type="entry name" value="F-BOX DOMAIN-CONTAINING PROTEIN"/>
    <property type="match status" value="1"/>
</dbReference>
<sequence>MPASFLSLPAELRNEIYKYLFVRREPIDPWNGDHELELDLLFTNSAILHEARSLLYGHNCFDLTWEPCRIPEFLVTIGFINSSHLQCIRIDFPELRYLKDDEVSLTEESFSFLEKIQSRCTNLQKLIMAADSTSAMEYRLDSYDNPRLCDKALALVDAGFRAIPSLQEIVIEIYEEGPDSIIRRKMESQGWKLIVVERAEDEEWDIDRTWDEIEATSGEGPQIRDLQVGGLLRSCYGRPQISVSLTAPR</sequence>
<dbReference type="EMBL" id="CDHK01000019">
    <property type="protein sequence ID" value="CEJ62623.1"/>
    <property type="molecule type" value="Genomic_DNA"/>
</dbReference>